<evidence type="ECO:0000313" key="5">
    <source>
        <dbReference type="EMBL" id="CAA7402934.1"/>
    </source>
</evidence>
<keyword evidence="3" id="KW-0472">Membrane</keyword>
<dbReference type="EMBL" id="LR746272">
    <property type="protein sequence ID" value="CAA7402934.1"/>
    <property type="molecule type" value="Genomic_DNA"/>
</dbReference>
<feature type="compositionally biased region" description="Low complexity" evidence="2">
    <location>
        <begin position="68"/>
        <end position="78"/>
    </location>
</feature>
<feature type="compositionally biased region" description="Acidic residues" evidence="2">
    <location>
        <begin position="284"/>
        <end position="297"/>
    </location>
</feature>
<reference evidence="4" key="1">
    <citation type="submission" date="2019-12" db="EMBL/GenBank/DDBJ databases">
        <authorList>
            <person name="Scholz U."/>
            <person name="Mascher M."/>
            <person name="Fiebig A."/>
        </authorList>
    </citation>
    <scope>NUCLEOTIDE SEQUENCE</scope>
</reference>
<accession>A0A7I8J8R8</accession>
<keyword evidence="6" id="KW-1185">Reference proteome</keyword>
<evidence type="ECO:0000256" key="2">
    <source>
        <dbReference type="SAM" id="MobiDB-lite"/>
    </source>
</evidence>
<dbReference type="OrthoDB" id="1925033at2759"/>
<keyword evidence="1" id="KW-0175">Coiled coil</keyword>
<proteinExistence type="predicted"/>
<feature type="region of interest" description="Disordered" evidence="2">
    <location>
        <begin position="280"/>
        <end position="302"/>
    </location>
</feature>
<keyword evidence="3" id="KW-1133">Transmembrane helix</keyword>
<dbReference type="Proteomes" id="UP000663760">
    <property type="component" value="Chromosome 9"/>
</dbReference>
<feature type="region of interest" description="Disordered" evidence="2">
    <location>
        <begin position="62"/>
        <end position="155"/>
    </location>
</feature>
<evidence type="ECO:0000313" key="4">
    <source>
        <dbReference type="EMBL" id="CAA2626868.1"/>
    </source>
</evidence>
<evidence type="ECO:0000313" key="6">
    <source>
        <dbReference type="Proteomes" id="UP000663760"/>
    </source>
</evidence>
<organism evidence="4">
    <name type="scientific">Spirodela intermedia</name>
    <name type="common">Intermediate duckweed</name>
    <dbReference type="NCBI Taxonomy" id="51605"/>
    <lineage>
        <taxon>Eukaryota</taxon>
        <taxon>Viridiplantae</taxon>
        <taxon>Streptophyta</taxon>
        <taxon>Embryophyta</taxon>
        <taxon>Tracheophyta</taxon>
        <taxon>Spermatophyta</taxon>
        <taxon>Magnoliopsida</taxon>
        <taxon>Liliopsida</taxon>
        <taxon>Araceae</taxon>
        <taxon>Lemnoideae</taxon>
        <taxon>Spirodela</taxon>
    </lineage>
</organism>
<dbReference type="AlphaFoldDB" id="A0A7I8J8R8"/>
<evidence type="ECO:0000256" key="3">
    <source>
        <dbReference type="SAM" id="Phobius"/>
    </source>
</evidence>
<feature type="coiled-coil region" evidence="1">
    <location>
        <begin position="233"/>
        <end position="260"/>
    </location>
</feature>
<dbReference type="PANTHER" id="PTHR35991">
    <property type="entry name" value="CA-RESPONSIVE PROTEIN"/>
    <property type="match status" value="1"/>
</dbReference>
<protein>
    <submittedName>
        <fullName evidence="4">Uncharacterized protein</fullName>
    </submittedName>
</protein>
<keyword evidence="3" id="KW-0812">Transmembrane</keyword>
<evidence type="ECO:0000256" key="1">
    <source>
        <dbReference type="SAM" id="Coils"/>
    </source>
</evidence>
<sequence length="336" mass="37397">MEVRELRPWLPGFPGFFSSSSSSTAFFLAFALGCLLAVAVSVSLRKKDRGLKEEELRLPRLENLADDSSAPPSSASEAPHQRQRLHEWAATASPPLLPLLGGGEGEQERDERKKKKKRGKKKKQESQSGGGSDGGEEPGCGEKDRMEWGGGKLGPGSNYPFSSLLSATQRRIKHQYDQLVKSNQAKALTIAQVGEFANCLTEARNELQHKSEVIQRKFTITKALLFKADRSSFDRLCQQIHKLEAEQKRLEEDAVVYNRLLEQLKLSPAYKTMLEIGARMESEASPEDDDGDPDSESIDVSFEELLAQEKKDSFWQRNGKLRSFSSGAANNRIDPT</sequence>
<feature type="compositionally biased region" description="Basic residues" evidence="2">
    <location>
        <begin position="112"/>
        <end position="123"/>
    </location>
</feature>
<name>A0A7I8J8R8_SPIIN</name>
<dbReference type="PROSITE" id="PS51257">
    <property type="entry name" value="PROKAR_LIPOPROTEIN"/>
    <property type="match status" value="1"/>
</dbReference>
<gene>
    <name evidence="4" type="ORF">SI7747_09012554</name>
    <name evidence="5" type="ORF">SI8410_09013612</name>
</gene>
<dbReference type="PANTHER" id="PTHR35991:SF1">
    <property type="entry name" value="CA-RESPONSIVE PROTEIN"/>
    <property type="match status" value="1"/>
</dbReference>
<dbReference type="EMBL" id="LR743596">
    <property type="protein sequence ID" value="CAA2626868.1"/>
    <property type="molecule type" value="Genomic_DNA"/>
</dbReference>
<feature type="transmembrane region" description="Helical" evidence="3">
    <location>
        <begin position="25"/>
        <end position="44"/>
    </location>
</feature>